<dbReference type="InterPro" id="IPR051678">
    <property type="entry name" value="AGP_Transferase"/>
</dbReference>
<accession>A0ABP0DQE9</accession>
<dbReference type="InterPro" id="IPR011009">
    <property type="entry name" value="Kinase-like_dom_sf"/>
</dbReference>
<gene>
    <name evidence="3" type="ORF">SEPCBS119000_003788</name>
</gene>
<feature type="compositionally biased region" description="Basic and acidic residues" evidence="1">
    <location>
        <begin position="480"/>
        <end position="492"/>
    </location>
</feature>
<evidence type="ECO:0000313" key="4">
    <source>
        <dbReference type="Proteomes" id="UP001642502"/>
    </source>
</evidence>
<evidence type="ECO:0000259" key="2">
    <source>
        <dbReference type="Pfam" id="PF01636"/>
    </source>
</evidence>
<feature type="region of interest" description="Disordered" evidence="1">
    <location>
        <begin position="479"/>
        <end position="501"/>
    </location>
</feature>
<evidence type="ECO:0000313" key="3">
    <source>
        <dbReference type="EMBL" id="CAK7269863.1"/>
    </source>
</evidence>
<sequence>MSPYDKVSVYQYVCSGDDLAHQDNIVAFSSWKKQVLSKTSLRALEAFVGNALHGTATFVKDMRGSYNLVLKFRVTGQAAKTATPEQQQQQQHVVLRLPLHGFYPPVLVAKMLETEVAWLRYFAAHGIAKVPAIYAWSTASDNSIGSPYLLMEFVAGEILNGCLERWSLSQDPRDKERLHAAYEDMATMLLAMYRHRFDKIGALREPADGHWAVTQRPVTHAMRDLLLNAPGTAAADDWPRGPLSTAAEFRALFLQLHRAYQDDLRSINIPGQWQREEDGGPTDFLWALAEADKIDMDTARAKAAGRIVARRGFAHPDCLSHLSSTDTGPFCIFNRDFHPRNMIVDPDTGRIAAVFDLEGTNAMPAAFAEDPPLFLRPFMLFHVIVFGKLPAWQQYYATLLDTFLGIMERLEAQQLHGQKTTPPLSARMRASWESKQWLDHFAMHELDASDYIFWSHLHDKIKTDPDAEQEQAEIDAYQQHTEKQIADYEKDRVSRKRDAKG</sequence>
<dbReference type="PANTHER" id="PTHR21310">
    <property type="entry name" value="AMINOGLYCOSIDE PHOSPHOTRANSFERASE-RELATED-RELATED"/>
    <property type="match status" value="1"/>
</dbReference>
<dbReference type="Proteomes" id="UP001642502">
    <property type="component" value="Unassembled WGS sequence"/>
</dbReference>
<organism evidence="3 4">
    <name type="scientific">Sporothrix epigloea</name>
    <dbReference type="NCBI Taxonomy" id="1892477"/>
    <lineage>
        <taxon>Eukaryota</taxon>
        <taxon>Fungi</taxon>
        <taxon>Dikarya</taxon>
        <taxon>Ascomycota</taxon>
        <taxon>Pezizomycotina</taxon>
        <taxon>Sordariomycetes</taxon>
        <taxon>Sordariomycetidae</taxon>
        <taxon>Ophiostomatales</taxon>
        <taxon>Ophiostomataceae</taxon>
        <taxon>Sporothrix</taxon>
    </lineage>
</organism>
<dbReference type="InterPro" id="IPR002575">
    <property type="entry name" value="Aminoglycoside_PTrfase"/>
</dbReference>
<reference evidence="3 4" key="1">
    <citation type="submission" date="2024-01" db="EMBL/GenBank/DDBJ databases">
        <authorList>
            <person name="Allen C."/>
            <person name="Tagirdzhanova G."/>
        </authorList>
    </citation>
    <scope>NUCLEOTIDE SEQUENCE [LARGE SCALE GENOMIC DNA]</scope>
    <source>
        <strain evidence="3 4">CBS 119000</strain>
    </source>
</reference>
<dbReference type="PANTHER" id="PTHR21310:SF15">
    <property type="entry name" value="AMINOGLYCOSIDE PHOSPHOTRANSFERASE DOMAIN-CONTAINING PROTEIN"/>
    <property type="match status" value="1"/>
</dbReference>
<proteinExistence type="predicted"/>
<feature type="domain" description="Aminoglycoside phosphotransferase" evidence="2">
    <location>
        <begin position="91"/>
        <end position="365"/>
    </location>
</feature>
<evidence type="ECO:0000256" key="1">
    <source>
        <dbReference type="SAM" id="MobiDB-lite"/>
    </source>
</evidence>
<comment type="caution">
    <text evidence="3">The sequence shown here is derived from an EMBL/GenBank/DDBJ whole genome shotgun (WGS) entry which is preliminary data.</text>
</comment>
<dbReference type="EMBL" id="CAWUON010000052">
    <property type="protein sequence ID" value="CAK7269863.1"/>
    <property type="molecule type" value="Genomic_DNA"/>
</dbReference>
<dbReference type="Gene3D" id="3.90.1200.10">
    <property type="match status" value="1"/>
</dbReference>
<name>A0ABP0DQE9_9PEZI</name>
<dbReference type="Gene3D" id="3.30.200.20">
    <property type="entry name" value="Phosphorylase Kinase, domain 1"/>
    <property type="match status" value="1"/>
</dbReference>
<protein>
    <recommendedName>
        <fullName evidence="2">Aminoglycoside phosphotransferase domain-containing protein</fullName>
    </recommendedName>
</protein>
<dbReference type="SUPFAM" id="SSF56112">
    <property type="entry name" value="Protein kinase-like (PK-like)"/>
    <property type="match status" value="1"/>
</dbReference>
<keyword evidence="4" id="KW-1185">Reference proteome</keyword>
<dbReference type="Pfam" id="PF01636">
    <property type="entry name" value="APH"/>
    <property type="match status" value="1"/>
</dbReference>